<feature type="domain" description="UspA" evidence="2">
    <location>
        <begin position="153"/>
        <end position="292"/>
    </location>
</feature>
<keyword evidence="4" id="KW-1185">Reference proteome</keyword>
<evidence type="ECO:0000256" key="1">
    <source>
        <dbReference type="ARBA" id="ARBA00008791"/>
    </source>
</evidence>
<proteinExistence type="inferred from homology"/>
<evidence type="ECO:0000313" key="4">
    <source>
        <dbReference type="Proteomes" id="UP000285517"/>
    </source>
</evidence>
<dbReference type="OrthoDB" id="1522996at2"/>
<dbReference type="PANTHER" id="PTHR46268:SF6">
    <property type="entry name" value="UNIVERSAL STRESS PROTEIN UP12"/>
    <property type="match status" value="1"/>
</dbReference>
<comment type="similarity">
    <text evidence="1">Belongs to the universal stress protein A family.</text>
</comment>
<dbReference type="Pfam" id="PF00582">
    <property type="entry name" value="Usp"/>
    <property type="match status" value="1"/>
</dbReference>
<dbReference type="Proteomes" id="UP000285517">
    <property type="component" value="Chromosome"/>
</dbReference>
<sequence>MTKKINLENQLKLMVALDLTEMDAILVKYINFLSKVWNIEHIYFTHNIKQYKLYDLHDDFVEKGITVEDIVDRGLQKTIEKHYQSTVPHTLLITTDDYTESILSQLAEDYKIDVMVTGNKDELQGTGALSQKLVRMLDSHVLLVPEESTHKMDNVLVPTDFSAASARCFPVAASLVQRFNGKVEALHVYDIPQFFFPYINTEKALDKTKLHLKEKVQQFRKKHKLSEEITFKSIDREDHSIVEAIELQAERSNSDIVVVSARGGNNITTLFVGSTTNDLLARNRKMPLLVVR</sequence>
<dbReference type="CDD" id="cd00293">
    <property type="entry name" value="USP-like"/>
    <property type="match status" value="1"/>
</dbReference>
<evidence type="ECO:0000259" key="2">
    <source>
        <dbReference type="Pfam" id="PF00582"/>
    </source>
</evidence>
<dbReference type="AlphaFoldDB" id="A0A410G5Y7"/>
<dbReference type="EMBL" id="CP034951">
    <property type="protein sequence ID" value="QAA82641.1"/>
    <property type="molecule type" value="Genomic_DNA"/>
</dbReference>
<dbReference type="PANTHER" id="PTHR46268">
    <property type="entry name" value="STRESS RESPONSE PROTEIN NHAX"/>
    <property type="match status" value="1"/>
</dbReference>
<name>A0A410G5Y7_9FLAO</name>
<dbReference type="InterPro" id="IPR006016">
    <property type="entry name" value="UspA"/>
</dbReference>
<dbReference type="KEGG" id="aev:EI546_13340"/>
<gene>
    <name evidence="3" type="ORF">EI546_13340</name>
</gene>
<evidence type="ECO:0000313" key="3">
    <source>
        <dbReference type="EMBL" id="QAA82641.1"/>
    </source>
</evidence>
<protein>
    <submittedName>
        <fullName evidence="3">Universal stress protein</fullName>
    </submittedName>
</protein>
<reference evidence="3 4" key="1">
    <citation type="submission" date="2019-01" db="EMBL/GenBank/DDBJ databases">
        <title>Complete genome sequencing of Aequorivita sp. H23M31.</title>
        <authorList>
            <person name="Bae J.-W."/>
        </authorList>
    </citation>
    <scope>NUCLEOTIDE SEQUENCE [LARGE SCALE GENOMIC DNA]</scope>
    <source>
        <strain evidence="3 4">H23M31</strain>
    </source>
</reference>
<dbReference type="RefSeq" id="WP_128251006.1">
    <property type="nucleotide sequence ID" value="NZ_CP034951.1"/>
</dbReference>
<organism evidence="3 4">
    <name type="scientific">Aequorivita ciconiae</name>
    <dbReference type="NCBI Taxonomy" id="2494375"/>
    <lineage>
        <taxon>Bacteria</taxon>
        <taxon>Pseudomonadati</taxon>
        <taxon>Bacteroidota</taxon>
        <taxon>Flavobacteriia</taxon>
        <taxon>Flavobacteriales</taxon>
        <taxon>Flavobacteriaceae</taxon>
        <taxon>Aequorivita</taxon>
    </lineage>
</organism>
<accession>A0A410G5Y7</accession>
<dbReference type="SUPFAM" id="SSF52402">
    <property type="entry name" value="Adenine nucleotide alpha hydrolases-like"/>
    <property type="match status" value="1"/>
</dbReference>
<dbReference type="Gene3D" id="3.40.50.12370">
    <property type="match status" value="1"/>
</dbReference>